<keyword evidence="3" id="KW-0276">Fatty acid metabolism</keyword>
<reference evidence="10 11" key="1">
    <citation type="submission" date="2015-09" db="EMBL/GenBank/DDBJ databases">
        <title>Draft Genome Sequence of Bradyrhizobium manausense Strain BR 3351T, a Novel Symbiotic Nitrogen-Fixing Alphaproteobacterium Isolated from Brazilian Amazon Rain Forest.</title>
        <authorList>
            <person name="De Araujo J.L."/>
            <person name="Zilli J.E."/>
        </authorList>
    </citation>
    <scope>NUCLEOTIDE SEQUENCE [LARGE SCALE GENOMIC DNA]</scope>
    <source>
        <strain evidence="10 11">BR3351</strain>
    </source>
</reference>
<evidence type="ECO:0000313" key="10">
    <source>
        <dbReference type="EMBL" id="KRQ08310.1"/>
    </source>
</evidence>
<dbReference type="SUPFAM" id="SSF56801">
    <property type="entry name" value="Acetyl-CoA synthetase-like"/>
    <property type="match status" value="1"/>
</dbReference>
<sequence length="543" mass="59199">MLGLMQDRPLLISSLIEHAAHYHPKAEIVSKTCEGTIYRSNYAGLRSRAAKLARALIKLGIGPGDRVATLAWNTHRHMELYFAVSGIGAVLHTVNPRLFPEQIDYIINHAENRVLLFDITFADLVHKLRPNLTTVEHVVAMTDGAHLPAQPLGCLSYETLVEAEDDILDWPVFDERTASSLCYTSGTTGNPKGVLYSHRSTILHSFVACANDGLKLCSSDSVLLVVPLFHVNAWGIPYAAAMCGAKVVLPGPALDGKSIFELASQEGCNFSLGVPTVWLGLFKYIEENPALDLSAIKLDRVVVGGSAAPRSIIEKFRSIFGTFVIHAWGMSETSPLGSIGNLLPVHRDLPVTEQVSVQCKQGRAIYGVELRIVDEDGTPLPHDGASAGNLMVRGPWVAAGYFKGEGGAVLDAEGWFATGDVATIDPDGYIQITDRSKDVIKSGGEWISSIDLENVAVAHPAVQEAAVIGLPHPKWQERPLLVVVRKPDTDPAREDILDYMSVRVAKWWLPDDVVFVNELPHTATGKLQKTKLRELFKDHALPN</sequence>
<evidence type="ECO:0000259" key="9">
    <source>
        <dbReference type="Pfam" id="PF13193"/>
    </source>
</evidence>
<keyword evidence="4" id="KW-0443">Lipid metabolism</keyword>
<dbReference type="Pfam" id="PF00501">
    <property type="entry name" value="AMP-binding"/>
    <property type="match status" value="1"/>
</dbReference>
<evidence type="ECO:0000256" key="2">
    <source>
        <dbReference type="ARBA" id="ARBA00022598"/>
    </source>
</evidence>
<dbReference type="PANTHER" id="PTHR43859">
    <property type="entry name" value="ACYL-ACTIVATING ENZYME"/>
    <property type="match status" value="1"/>
</dbReference>
<dbReference type="CDD" id="cd12119">
    <property type="entry name" value="ttLC_FACS_AlkK_like"/>
    <property type="match status" value="1"/>
</dbReference>
<dbReference type="RefSeq" id="WP_057751264.1">
    <property type="nucleotide sequence ID" value="NZ_LJYG01000094.1"/>
</dbReference>
<dbReference type="Proteomes" id="UP000051936">
    <property type="component" value="Unassembled WGS sequence"/>
</dbReference>
<dbReference type="EMBL" id="LJYG01000094">
    <property type="protein sequence ID" value="KRQ08310.1"/>
    <property type="molecule type" value="Genomic_DNA"/>
</dbReference>
<dbReference type="GO" id="GO:0016874">
    <property type="term" value="F:ligase activity"/>
    <property type="evidence" value="ECO:0007669"/>
    <property type="project" value="UniProtKB-KW"/>
</dbReference>
<dbReference type="EC" id="6.2.1.44" evidence="6"/>
<organism evidence="10 11">
    <name type="scientific">Bradyrhizobium manausense</name>
    <dbReference type="NCBI Taxonomy" id="989370"/>
    <lineage>
        <taxon>Bacteria</taxon>
        <taxon>Pseudomonadati</taxon>
        <taxon>Pseudomonadota</taxon>
        <taxon>Alphaproteobacteria</taxon>
        <taxon>Hyphomicrobiales</taxon>
        <taxon>Nitrobacteraceae</taxon>
        <taxon>Bradyrhizobium</taxon>
    </lineage>
</organism>
<evidence type="ECO:0000256" key="6">
    <source>
        <dbReference type="ARBA" id="ARBA00066616"/>
    </source>
</evidence>
<comment type="catalytic activity">
    <reaction evidence="5">
        <text>3-(methylsulfanyl)propanoate + ATP + CoA = 3-(methylsulfanyl)propanoyl-CoA + AMP + diphosphate</text>
        <dbReference type="Rhea" id="RHEA:43052"/>
        <dbReference type="ChEBI" id="CHEBI:30616"/>
        <dbReference type="ChEBI" id="CHEBI:33019"/>
        <dbReference type="ChEBI" id="CHEBI:49016"/>
        <dbReference type="ChEBI" id="CHEBI:57287"/>
        <dbReference type="ChEBI" id="CHEBI:82815"/>
        <dbReference type="ChEBI" id="CHEBI:456215"/>
        <dbReference type="EC" id="6.2.1.44"/>
    </reaction>
    <physiologicalReaction direction="left-to-right" evidence="5">
        <dbReference type="Rhea" id="RHEA:43053"/>
    </physiologicalReaction>
</comment>
<dbReference type="NCBIfam" id="NF004837">
    <property type="entry name" value="PRK06187.1"/>
    <property type="match status" value="1"/>
</dbReference>
<dbReference type="InterPro" id="IPR025110">
    <property type="entry name" value="AMP-bd_C"/>
</dbReference>
<evidence type="ECO:0000256" key="7">
    <source>
        <dbReference type="ARBA" id="ARBA00067668"/>
    </source>
</evidence>
<accession>A0A0R3DE65</accession>
<feature type="domain" description="AMP-dependent synthetase/ligase" evidence="8">
    <location>
        <begin position="17"/>
        <end position="402"/>
    </location>
</feature>
<evidence type="ECO:0000259" key="8">
    <source>
        <dbReference type="Pfam" id="PF00501"/>
    </source>
</evidence>
<dbReference type="FunFam" id="3.30.300.30:FF:000008">
    <property type="entry name" value="2,3-dihydroxybenzoate-AMP ligase"/>
    <property type="match status" value="1"/>
</dbReference>
<comment type="similarity">
    <text evidence="1">Belongs to the ATP-dependent AMP-binding enzyme family.</text>
</comment>
<dbReference type="Pfam" id="PF13193">
    <property type="entry name" value="AMP-binding_C"/>
    <property type="match status" value="1"/>
</dbReference>
<dbReference type="GO" id="GO:0006631">
    <property type="term" value="P:fatty acid metabolic process"/>
    <property type="evidence" value="ECO:0007669"/>
    <property type="project" value="UniProtKB-KW"/>
</dbReference>
<dbReference type="OrthoDB" id="9803968at2"/>
<dbReference type="PANTHER" id="PTHR43859:SF4">
    <property type="entry name" value="BUTANOATE--COA LIGASE AAE1-RELATED"/>
    <property type="match status" value="1"/>
</dbReference>
<dbReference type="InterPro" id="IPR045851">
    <property type="entry name" value="AMP-bd_C_sf"/>
</dbReference>
<dbReference type="NCBIfam" id="NF005426">
    <property type="entry name" value="PRK07008.1"/>
    <property type="match status" value="1"/>
</dbReference>
<protein>
    <recommendedName>
        <fullName evidence="7">3-methylmercaptopropionyl-CoA ligase</fullName>
        <ecNumber evidence="6">6.2.1.44</ecNumber>
    </recommendedName>
</protein>
<proteinExistence type="inferred from homology"/>
<dbReference type="InterPro" id="IPR042099">
    <property type="entry name" value="ANL_N_sf"/>
</dbReference>
<keyword evidence="2 10" id="KW-0436">Ligase</keyword>
<dbReference type="STRING" id="989370.AOQ71_22750"/>
<dbReference type="PROSITE" id="PS00455">
    <property type="entry name" value="AMP_BINDING"/>
    <property type="match status" value="1"/>
</dbReference>
<evidence type="ECO:0000256" key="5">
    <source>
        <dbReference type="ARBA" id="ARBA00051915"/>
    </source>
</evidence>
<evidence type="ECO:0000256" key="3">
    <source>
        <dbReference type="ARBA" id="ARBA00022832"/>
    </source>
</evidence>
<dbReference type="AlphaFoldDB" id="A0A0R3DE65"/>
<name>A0A0R3DE65_9BRAD</name>
<feature type="domain" description="AMP-binding enzyme C-terminal" evidence="9">
    <location>
        <begin position="452"/>
        <end position="526"/>
    </location>
</feature>
<evidence type="ECO:0000256" key="4">
    <source>
        <dbReference type="ARBA" id="ARBA00023098"/>
    </source>
</evidence>
<evidence type="ECO:0000313" key="11">
    <source>
        <dbReference type="Proteomes" id="UP000051936"/>
    </source>
</evidence>
<dbReference type="InterPro" id="IPR020845">
    <property type="entry name" value="AMP-binding_CS"/>
</dbReference>
<keyword evidence="11" id="KW-1185">Reference proteome</keyword>
<dbReference type="Gene3D" id="3.40.50.12780">
    <property type="entry name" value="N-terminal domain of ligase-like"/>
    <property type="match status" value="1"/>
</dbReference>
<evidence type="ECO:0000256" key="1">
    <source>
        <dbReference type="ARBA" id="ARBA00006432"/>
    </source>
</evidence>
<gene>
    <name evidence="10" type="ORF">AOQ71_22750</name>
</gene>
<dbReference type="Gene3D" id="3.30.300.30">
    <property type="match status" value="1"/>
</dbReference>
<dbReference type="InterPro" id="IPR000873">
    <property type="entry name" value="AMP-dep_synth/lig_dom"/>
</dbReference>
<comment type="caution">
    <text evidence="10">The sequence shown here is derived from an EMBL/GenBank/DDBJ whole genome shotgun (WGS) entry which is preliminary data.</text>
</comment>